<evidence type="ECO:0000259" key="12">
    <source>
        <dbReference type="Pfam" id="PF05193"/>
    </source>
</evidence>
<dbReference type="InterPro" id="IPR050626">
    <property type="entry name" value="Peptidase_M16"/>
</dbReference>
<reference evidence="13 14" key="1">
    <citation type="submission" date="2020-07" db="EMBL/GenBank/DDBJ databases">
        <title>Pseudogemmobacter sp. nov., isolated from poultry manure in Taiwan.</title>
        <authorList>
            <person name="Lin S.-Y."/>
            <person name="Tang Y.-S."/>
            <person name="Young C.-C."/>
        </authorList>
    </citation>
    <scope>NUCLEOTIDE SEQUENCE [LARGE SCALE GENOMIC DNA]</scope>
    <source>
        <strain evidence="13 14">CC-YST710</strain>
    </source>
</reference>
<evidence type="ECO:0000256" key="9">
    <source>
        <dbReference type="SAM" id="MobiDB-lite"/>
    </source>
</evidence>
<feature type="chain" id="PRO_5045679492" evidence="10">
    <location>
        <begin position="36"/>
        <end position="483"/>
    </location>
</feature>
<keyword evidence="6" id="KW-0862">Zinc</keyword>
<comment type="caution">
    <text evidence="13">The sequence shown here is derived from an EMBL/GenBank/DDBJ whole genome shotgun (WGS) entry which is preliminary data.</text>
</comment>
<protein>
    <submittedName>
        <fullName evidence="13">Insulinase family protein</fullName>
    </submittedName>
</protein>
<dbReference type="PANTHER" id="PTHR43690:SF17">
    <property type="entry name" value="PROTEIN YHJJ"/>
    <property type="match status" value="1"/>
</dbReference>
<dbReference type="SUPFAM" id="SSF63411">
    <property type="entry name" value="LuxS/MPP-like metallohydrolase"/>
    <property type="match status" value="2"/>
</dbReference>
<evidence type="ECO:0000256" key="4">
    <source>
        <dbReference type="ARBA" id="ARBA00022723"/>
    </source>
</evidence>
<dbReference type="Pfam" id="PF05193">
    <property type="entry name" value="Peptidase_M16_C"/>
    <property type="match status" value="1"/>
</dbReference>
<dbReference type="PROSITE" id="PS00143">
    <property type="entry name" value="INSULINASE"/>
    <property type="match status" value="1"/>
</dbReference>
<feature type="domain" description="Peptidase M16 C-terminal" evidence="12">
    <location>
        <begin position="211"/>
        <end position="393"/>
    </location>
</feature>
<keyword evidence="7" id="KW-0482">Metalloprotease</keyword>
<comment type="similarity">
    <text evidence="2 8">Belongs to the peptidase M16 family.</text>
</comment>
<evidence type="ECO:0000256" key="2">
    <source>
        <dbReference type="ARBA" id="ARBA00007261"/>
    </source>
</evidence>
<sequence length="483" mass="52821">MSLLNPVAWPVPKVTRGLAARLTAALLLITPLAQALGAFAAHAEAVSNFTLENGLEVVVIEDHRAPVVVQMIWYRAGAADEPAGKSGIAHFLEHLMFKGTDKVPAGRFSATVEDHGGDDNAFTSWDYTAYFQRIAADRLELVMEMEADRMRGLKIDEPVVLTERQVILEERAQRTDSDPGALLGEQMRAAQFMNHRYGVPIIGWRHEIAGLTRADALAWYEKYYAPNNAILVIAGDVTPDQVRVLAEKYYGPIRPSEGITPRLRPQEPPHLSERRLTYADERVSDPYVYRSYIAPERNPGDQRKAAALAILAQLLGGSGQTSVLARALQFDSQIAIWSSAFYDGETIDDGTFGLYVVPAPGVSLGEAEAAMDEVIAKFLIDGPDPAAFERIRTRIRAAEIYARDDAHGLARRYGAELSIGLGIEDIRGFTAVLDSITIEEVMAVAHEVLDRRNAVTGWLERPAQAAEAAPAGQSLPDQTGAEP</sequence>
<dbReference type="EMBL" id="JACDXX010000001">
    <property type="protein sequence ID" value="MCB5408597.1"/>
    <property type="molecule type" value="Genomic_DNA"/>
</dbReference>
<keyword evidence="3" id="KW-0645">Protease</keyword>
<dbReference type="PANTHER" id="PTHR43690">
    <property type="entry name" value="NARDILYSIN"/>
    <property type="match status" value="1"/>
</dbReference>
<dbReference type="InterPro" id="IPR001431">
    <property type="entry name" value="Pept_M16_Zn_BS"/>
</dbReference>
<evidence type="ECO:0000256" key="6">
    <source>
        <dbReference type="ARBA" id="ARBA00022833"/>
    </source>
</evidence>
<gene>
    <name evidence="13" type="ORF">H0485_01060</name>
</gene>
<dbReference type="Pfam" id="PF00675">
    <property type="entry name" value="Peptidase_M16"/>
    <property type="match status" value="1"/>
</dbReference>
<dbReference type="Gene3D" id="3.30.830.10">
    <property type="entry name" value="Metalloenzyme, LuxS/M16 peptidase-like"/>
    <property type="match status" value="2"/>
</dbReference>
<dbReference type="InterPro" id="IPR011249">
    <property type="entry name" value="Metalloenz_LuxS/M16"/>
</dbReference>
<accession>A0ABS8CGT1</accession>
<evidence type="ECO:0000256" key="5">
    <source>
        <dbReference type="ARBA" id="ARBA00022801"/>
    </source>
</evidence>
<dbReference type="RefSeq" id="WP_226933469.1">
    <property type="nucleotide sequence ID" value="NZ_JACDXX010000001.1"/>
</dbReference>
<keyword evidence="14" id="KW-1185">Reference proteome</keyword>
<evidence type="ECO:0000256" key="3">
    <source>
        <dbReference type="ARBA" id="ARBA00022670"/>
    </source>
</evidence>
<evidence type="ECO:0000256" key="8">
    <source>
        <dbReference type="RuleBase" id="RU004447"/>
    </source>
</evidence>
<evidence type="ECO:0000256" key="1">
    <source>
        <dbReference type="ARBA" id="ARBA00001947"/>
    </source>
</evidence>
<evidence type="ECO:0000256" key="7">
    <source>
        <dbReference type="ARBA" id="ARBA00023049"/>
    </source>
</evidence>
<feature type="region of interest" description="Disordered" evidence="9">
    <location>
        <begin position="462"/>
        <end position="483"/>
    </location>
</feature>
<evidence type="ECO:0000259" key="11">
    <source>
        <dbReference type="Pfam" id="PF00675"/>
    </source>
</evidence>
<proteinExistence type="inferred from homology"/>
<keyword evidence="5" id="KW-0378">Hydrolase</keyword>
<dbReference type="Proteomes" id="UP001198571">
    <property type="component" value="Unassembled WGS sequence"/>
</dbReference>
<evidence type="ECO:0000313" key="13">
    <source>
        <dbReference type="EMBL" id="MCB5408597.1"/>
    </source>
</evidence>
<dbReference type="InterPro" id="IPR011765">
    <property type="entry name" value="Pept_M16_N"/>
</dbReference>
<feature type="signal peptide" evidence="10">
    <location>
        <begin position="1"/>
        <end position="35"/>
    </location>
</feature>
<keyword evidence="4" id="KW-0479">Metal-binding</keyword>
<evidence type="ECO:0000256" key="10">
    <source>
        <dbReference type="SAM" id="SignalP"/>
    </source>
</evidence>
<dbReference type="InterPro" id="IPR007863">
    <property type="entry name" value="Peptidase_M16_C"/>
</dbReference>
<comment type="cofactor">
    <cofactor evidence="1">
        <name>Zn(2+)</name>
        <dbReference type="ChEBI" id="CHEBI:29105"/>
    </cofactor>
</comment>
<name>A0ABS8CGT1_9RHOB</name>
<evidence type="ECO:0000313" key="14">
    <source>
        <dbReference type="Proteomes" id="UP001198571"/>
    </source>
</evidence>
<organism evidence="13 14">
    <name type="scientific">Pseudogemmobacter faecipullorum</name>
    <dbReference type="NCBI Taxonomy" id="2755041"/>
    <lineage>
        <taxon>Bacteria</taxon>
        <taxon>Pseudomonadati</taxon>
        <taxon>Pseudomonadota</taxon>
        <taxon>Alphaproteobacteria</taxon>
        <taxon>Rhodobacterales</taxon>
        <taxon>Paracoccaceae</taxon>
        <taxon>Pseudogemmobacter</taxon>
    </lineage>
</organism>
<feature type="domain" description="Peptidase M16 N-terminal" evidence="11">
    <location>
        <begin position="57"/>
        <end position="202"/>
    </location>
</feature>
<feature type="compositionally biased region" description="Low complexity" evidence="9">
    <location>
        <begin position="462"/>
        <end position="471"/>
    </location>
</feature>
<keyword evidence="10" id="KW-0732">Signal</keyword>